<dbReference type="SUPFAM" id="SSF55120">
    <property type="entry name" value="Pseudouridine synthase"/>
    <property type="match status" value="1"/>
</dbReference>
<dbReference type="PANTHER" id="PTHR21600">
    <property type="entry name" value="MITOCHONDRIAL RNA PSEUDOURIDINE SYNTHASE"/>
    <property type="match status" value="1"/>
</dbReference>
<keyword evidence="5" id="KW-1185">Reference proteome</keyword>
<evidence type="ECO:0000313" key="4">
    <source>
        <dbReference type="EMBL" id="CAK0860482.1"/>
    </source>
</evidence>
<organism evidence="4 5">
    <name type="scientific">Prorocentrum cordatum</name>
    <dbReference type="NCBI Taxonomy" id="2364126"/>
    <lineage>
        <taxon>Eukaryota</taxon>
        <taxon>Sar</taxon>
        <taxon>Alveolata</taxon>
        <taxon>Dinophyceae</taxon>
        <taxon>Prorocentrales</taxon>
        <taxon>Prorocentraceae</taxon>
        <taxon>Prorocentrum</taxon>
    </lineage>
</organism>
<evidence type="ECO:0000256" key="1">
    <source>
        <dbReference type="ARBA" id="ARBA00010876"/>
    </source>
</evidence>
<dbReference type="PANTHER" id="PTHR21600:SF87">
    <property type="entry name" value="RNA PSEUDOURIDYLATE SYNTHASE DOMAIN-CONTAINING PROTEIN 1"/>
    <property type="match status" value="1"/>
</dbReference>
<dbReference type="InterPro" id="IPR020103">
    <property type="entry name" value="PsdUridine_synth_cat_dom_sf"/>
</dbReference>
<accession>A0ABN9UKV2</accession>
<reference evidence="4" key="1">
    <citation type="submission" date="2023-10" db="EMBL/GenBank/DDBJ databases">
        <authorList>
            <person name="Chen Y."/>
            <person name="Shah S."/>
            <person name="Dougan E. K."/>
            <person name="Thang M."/>
            <person name="Chan C."/>
        </authorList>
    </citation>
    <scope>NUCLEOTIDE SEQUENCE [LARGE SCALE GENOMIC DNA]</scope>
</reference>
<feature type="region of interest" description="Disordered" evidence="2">
    <location>
        <begin position="1"/>
        <end position="24"/>
    </location>
</feature>
<dbReference type="Gene3D" id="3.30.2350.10">
    <property type="entry name" value="Pseudouridine synthase"/>
    <property type="match status" value="1"/>
</dbReference>
<name>A0ABN9UKV2_9DINO</name>
<dbReference type="Pfam" id="PF00849">
    <property type="entry name" value="PseudoU_synth_2"/>
    <property type="match status" value="1"/>
</dbReference>
<protein>
    <recommendedName>
        <fullName evidence="3">Pseudouridine synthase RsuA/RluA-like domain-containing protein</fullName>
    </recommendedName>
</protein>
<comment type="similarity">
    <text evidence="1">Belongs to the pseudouridine synthase RluA family.</text>
</comment>
<evidence type="ECO:0000256" key="2">
    <source>
        <dbReference type="SAM" id="MobiDB-lite"/>
    </source>
</evidence>
<dbReference type="Proteomes" id="UP001189429">
    <property type="component" value="Unassembled WGS sequence"/>
</dbReference>
<comment type="caution">
    <text evidence="4">The sequence shown here is derived from an EMBL/GenBank/DDBJ whole genome shotgun (WGS) entry which is preliminary data.</text>
</comment>
<evidence type="ECO:0000313" key="5">
    <source>
        <dbReference type="Proteomes" id="UP001189429"/>
    </source>
</evidence>
<dbReference type="InterPro" id="IPR050188">
    <property type="entry name" value="RluA_PseudoU_synthase"/>
</dbReference>
<sequence>MVSTVQESGPKVDSKARAEEVSTAEETVPVGTVVKLTKRGQVLFCVIQMTAGSGQASSTEQLLIEASSFESVGAYAAARATAQIGTVVEAVGTRCLSRSGVPSIMVSALRALPQDDPSADGVADASEEPVVLYDSGAYLATSKSPGMPMSVLSDKVGGLIPVCCLDQDASGVVVFARSEEAASLLWAQMGDSNYVSNEYVALVRGEPQREFWSVNASLTEVCEDKAQNRGVNKFPDAQVKRSAMTSFWLVKVLPTSRVSLIRCRIDVLGGMHQIRRHLQSSGHNVIGAVADFMAMAS</sequence>
<feature type="domain" description="Pseudouridine synthase RsuA/RluA-like" evidence="3">
    <location>
        <begin position="153"/>
        <end position="280"/>
    </location>
</feature>
<dbReference type="InterPro" id="IPR006145">
    <property type="entry name" value="PsdUridine_synth_RsuA/RluA"/>
</dbReference>
<evidence type="ECO:0000259" key="3">
    <source>
        <dbReference type="Pfam" id="PF00849"/>
    </source>
</evidence>
<dbReference type="EMBL" id="CAUYUJ010015983">
    <property type="protein sequence ID" value="CAK0860482.1"/>
    <property type="molecule type" value="Genomic_DNA"/>
</dbReference>
<gene>
    <name evidence="4" type="ORF">PCOR1329_LOCUS49441</name>
</gene>
<proteinExistence type="inferred from homology"/>
<feature type="compositionally biased region" description="Basic and acidic residues" evidence="2">
    <location>
        <begin position="10"/>
        <end position="20"/>
    </location>
</feature>